<accession>A0A0C3NVJ6</accession>
<dbReference type="Proteomes" id="UP000054217">
    <property type="component" value="Unassembled WGS sequence"/>
</dbReference>
<evidence type="ECO:0000313" key="2">
    <source>
        <dbReference type="Proteomes" id="UP000054217"/>
    </source>
</evidence>
<keyword evidence="2" id="KW-1185">Reference proteome</keyword>
<name>A0A0C3NVJ6_PISTI</name>
<gene>
    <name evidence="1" type="ORF">M404DRAFT_25949</name>
</gene>
<dbReference type="HOGENOM" id="CLU_2441757_0_0_1"/>
<protein>
    <submittedName>
        <fullName evidence="1">Uncharacterized protein</fullName>
    </submittedName>
</protein>
<reference evidence="2" key="2">
    <citation type="submission" date="2015-01" db="EMBL/GenBank/DDBJ databases">
        <title>Evolutionary Origins and Diversification of the Mycorrhizal Mutualists.</title>
        <authorList>
            <consortium name="DOE Joint Genome Institute"/>
            <consortium name="Mycorrhizal Genomics Consortium"/>
            <person name="Kohler A."/>
            <person name="Kuo A."/>
            <person name="Nagy L.G."/>
            <person name="Floudas D."/>
            <person name="Copeland A."/>
            <person name="Barry K.W."/>
            <person name="Cichocki N."/>
            <person name="Veneault-Fourrey C."/>
            <person name="LaButti K."/>
            <person name="Lindquist E.A."/>
            <person name="Lipzen A."/>
            <person name="Lundell T."/>
            <person name="Morin E."/>
            <person name="Murat C."/>
            <person name="Riley R."/>
            <person name="Ohm R."/>
            <person name="Sun H."/>
            <person name="Tunlid A."/>
            <person name="Henrissat B."/>
            <person name="Grigoriev I.V."/>
            <person name="Hibbett D.S."/>
            <person name="Martin F."/>
        </authorList>
    </citation>
    <scope>NUCLEOTIDE SEQUENCE [LARGE SCALE GENOMIC DNA]</scope>
    <source>
        <strain evidence="2">Marx 270</strain>
    </source>
</reference>
<evidence type="ECO:0000313" key="1">
    <source>
        <dbReference type="EMBL" id="KIO04870.1"/>
    </source>
</evidence>
<reference evidence="1 2" key="1">
    <citation type="submission" date="2014-04" db="EMBL/GenBank/DDBJ databases">
        <authorList>
            <consortium name="DOE Joint Genome Institute"/>
            <person name="Kuo A."/>
            <person name="Kohler A."/>
            <person name="Costa M.D."/>
            <person name="Nagy L.G."/>
            <person name="Floudas D."/>
            <person name="Copeland A."/>
            <person name="Barry K.W."/>
            <person name="Cichocki N."/>
            <person name="Veneault-Fourrey C."/>
            <person name="LaButti K."/>
            <person name="Lindquist E.A."/>
            <person name="Lipzen A."/>
            <person name="Lundell T."/>
            <person name="Morin E."/>
            <person name="Murat C."/>
            <person name="Sun H."/>
            <person name="Tunlid A."/>
            <person name="Henrissat B."/>
            <person name="Grigoriev I.V."/>
            <person name="Hibbett D.S."/>
            <person name="Martin F."/>
            <person name="Nordberg H.P."/>
            <person name="Cantor M.N."/>
            <person name="Hua S.X."/>
        </authorList>
    </citation>
    <scope>NUCLEOTIDE SEQUENCE [LARGE SCALE GENOMIC DNA]</scope>
    <source>
        <strain evidence="1 2">Marx 270</strain>
    </source>
</reference>
<dbReference type="InParanoid" id="A0A0C3NVJ6"/>
<dbReference type="AlphaFoldDB" id="A0A0C3NVJ6"/>
<dbReference type="EMBL" id="KN831969">
    <property type="protein sequence ID" value="KIO04870.1"/>
    <property type="molecule type" value="Genomic_DNA"/>
</dbReference>
<proteinExistence type="predicted"/>
<sequence>MSTTPLVCDNASHTNDPTTTVTNVPLVVYPGNKGVLKAAQHKYDKDPFFKQIIDELQAFKNFEIMPDGFISLKLPDRTVLHVMPMHADED</sequence>
<organism evidence="1 2">
    <name type="scientific">Pisolithus tinctorius Marx 270</name>
    <dbReference type="NCBI Taxonomy" id="870435"/>
    <lineage>
        <taxon>Eukaryota</taxon>
        <taxon>Fungi</taxon>
        <taxon>Dikarya</taxon>
        <taxon>Basidiomycota</taxon>
        <taxon>Agaricomycotina</taxon>
        <taxon>Agaricomycetes</taxon>
        <taxon>Agaricomycetidae</taxon>
        <taxon>Boletales</taxon>
        <taxon>Sclerodermatineae</taxon>
        <taxon>Pisolithaceae</taxon>
        <taxon>Pisolithus</taxon>
    </lineage>
</organism>